<dbReference type="OrthoDB" id="1740536at2759"/>
<dbReference type="InterPro" id="IPR005162">
    <property type="entry name" value="Retrotrans_gag_dom"/>
</dbReference>
<evidence type="ECO:0000313" key="3">
    <source>
        <dbReference type="Proteomes" id="UP000321393"/>
    </source>
</evidence>
<dbReference type="PANTHER" id="PTHR33437:SF2">
    <property type="entry name" value="OS06G0361200 PROTEIN"/>
    <property type="match status" value="1"/>
</dbReference>
<dbReference type="Pfam" id="PF03732">
    <property type="entry name" value="Retrotrans_gag"/>
    <property type="match status" value="1"/>
</dbReference>
<accession>A0A5A7UVZ6</accession>
<dbReference type="Proteomes" id="UP000321393">
    <property type="component" value="Unassembled WGS sequence"/>
</dbReference>
<gene>
    <name evidence="2" type="ORF">E6C27_scaffold160G00250</name>
</gene>
<feature type="domain" description="Retrotransposon gag" evidence="1">
    <location>
        <begin position="65"/>
        <end position="152"/>
    </location>
</feature>
<name>A0A5A7UVZ6_CUCMM</name>
<protein>
    <submittedName>
        <fullName evidence="2">Ty3-gypsy retrotransposon protein</fullName>
    </submittedName>
</protein>
<proteinExistence type="predicted"/>
<organism evidence="2 3">
    <name type="scientific">Cucumis melo var. makuwa</name>
    <name type="common">Oriental melon</name>
    <dbReference type="NCBI Taxonomy" id="1194695"/>
    <lineage>
        <taxon>Eukaryota</taxon>
        <taxon>Viridiplantae</taxon>
        <taxon>Streptophyta</taxon>
        <taxon>Embryophyta</taxon>
        <taxon>Tracheophyta</taxon>
        <taxon>Spermatophyta</taxon>
        <taxon>Magnoliopsida</taxon>
        <taxon>eudicotyledons</taxon>
        <taxon>Gunneridae</taxon>
        <taxon>Pentapetalae</taxon>
        <taxon>rosids</taxon>
        <taxon>fabids</taxon>
        <taxon>Cucurbitales</taxon>
        <taxon>Cucurbitaceae</taxon>
        <taxon>Benincaseae</taxon>
        <taxon>Cucumis</taxon>
    </lineage>
</organism>
<evidence type="ECO:0000313" key="2">
    <source>
        <dbReference type="EMBL" id="KAA0060062.1"/>
    </source>
</evidence>
<comment type="caution">
    <text evidence="2">The sequence shown here is derived from an EMBL/GenBank/DDBJ whole genome shotgun (WGS) entry which is preliminary data.</text>
</comment>
<sequence length="304" mass="35352">MQTRQTAKASETLVVEVGDKGKNVVQENQPQQQSTYVASLLVQQLQDMIENSIRAQYGGLPQTSFILKENAFEWYIDLDLEVIDSWEQLEKEFVNCFYNTRRTISMMELTNTKQWKGEPVIDYINLWRALSLDCKEKLIELFVVEMCTQGMHWKLLNIMQGIKPRTFQELVTHAHDMELSIANRGAKDFLVQKMRNDKNEMNDTKKIANSVINEHVRPVAKESTYSTARMQTLEQARKVVDPNYFKYHQVVEKCSVLKELILKLAHEKKIKLDIDEIAQTNHIAVEMTSSVLPLTYNFMIKEKA</sequence>
<dbReference type="PANTHER" id="PTHR33437">
    <property type="entry name" value="OS06G0361200 PROTEIN"/>
    <property type="match status" value="1"/>
</dbReference>
<evidence type="ECO:0000259" key="1">
    <source>
        <dbReference type="Pfam" id="PF03732"/>
    </source>
</evidence>
<dbReference type="AlphaFoldDB" id="A0A5A7UVZ6"/>
<dbReference type="EMBL" id="SSTE01005747">
    <property type="protein sequence ID" value="KAA0060062.1"/>
    <property type="molecule type" value="Genomic_DNA"/>
</dbReference>
<reference evidence="2 3" key="1">
    <citation type="submission" date="2019-08" db="EMBL/GenBank/DDBJ databases">
        <title>Draft genome sequences of two oriental melons (Cucumis melo L. var makuwa).</title>
        <authorList>
            <person name="Kwon S.-Y."/>
        </authorList>
    </citation>
    <scope>NUCLEOTIDE SEQUENCE [LARGE SCALE GENOMIC DNA]</scope>
    <source>
        <strain evidence="3">cv. SW 3</strain>
        <tissue evidence="2">Leaf</tissue>
    </source>
</reference>